<dbReference type="GeneID" id="54409754"/>
<proteinExistence type="predicted"/>
<dbReference type="Proteomes" id="UP000799771">
    <property type="component" value="Unassembled WGS sequence"/>
</dbReference>
<organism evidence="1 2">
    <name type="scientific">Dothidotthia symphoricarpi CBS 119687</name>
    <dbReference type="NCBI Taxonomy" id="1392245"/>
    <lineage>
        <taxon>Eukaryota</taxon>
        <taxon>Fungi</taxon>
        <taxon>Dikarya</taxon>
        <taxon>Ascomycota</taxon>
        <taxon>Pezizomycotina</taxon>
        <taxon>Dothideomycetes</taxon>
        <taxon>Pleosporomycetidae</taxon>
        <taxon>Pleosporales</taxon>
        <taxon>Dothidotthiaceae</taxon>
        <taxon>Dothidotthia</taxon>
    </lineage>
</organism>
<gene>
    <name evidence="1" type="ORF">P153DRAFT_371702</name>
</gene>
<reference evidence="1" key="1">
    <citation type="journal article" date="2020" name="Stud. Mycol.">
        <title>101 Dothideomycetes genomes: a test case for predicting lifestyles and emergence of pathogens.</title>
        <authorList>
            <person name="Haridas S."/>
            <person name="Albert R."/>
            <person name="Binder M."/>
            <person name="Bloem J."/>
            <person name="Labutti K."/>
            <person name="Salamov A."/>
            <person name="Andreopoulos B."/>
            <person name="Baker S."/>
            <person name="Barry K."/>
            <person name="Bills G."/>
            <person name="Bluhm B."/>
            <person name="Cannon C."/>
            <person name="Castanera R."/>
            <person name="Culley D."/>
            <person name="Daum C."/>
            <person name="Ezra D."/>
            <person name="Gonzalez J."/>
            <person name="Henrissat B."/>
            <person name="Kuo A."/>
            <person name="Liang C."/>
            <person name="Lipzen A."/>
            <person name="Lutzoni F."/>
            <person name="Magnuson J."/>
            <person name="Mondo S."/>
            <person name="Nolan M."/>
            <person name="Ohm R."/>
            <person name="Pangilinan J."/>
            <person name="Park H.-J."/>
            <person name="Ramirez L."/>
            <person name="Alfaro M."/>
            <person name="Sun H."/>
            <person name="Tritt A."/>
            <person name="Yoshinaga Y."/>
            <person name="Zwiers L.-H."/>
            <person name="Turgeon B."/>
            <person name="Goodwin S."/>
            <person name="Spatafora J."/>
            <person name="Crous P."/>
            <person name="Grigoriev I."/>
        </authorList>
    </citation>
    <scope>NUCLEOTIDE SEQUENCE</scope>
    <source>
        <strain evidence="1">CBS 119687</strain>
    </source>
</reference>
<evidence type="ECO:0000313" key="2">
    <source>
        <dbReference type="Proteomes" id="UP000799771"/>
    </source>
</evidence>
<protein>
    <submittedName>
        <fullName evidence="1">Uncharacterized protein</fullName>
    </submittedName>
</protein>
<sequence>MRLHQDDTLDPRSTYIAGQSTTDIIIHNATNTAGDKMNSTSTTNLEIAVNAITHSSSRTKSKKKQSINYRAHQREDGVITEYPRYVPISLPRKQTFKFEKAKAESKIPTSPPRPATQHRIVERLPDNLLKIIVRQEETRRDRYNEPVSLGKDGYIDLLYRIEKGNLERLEYQTDPSMMPMQRFLAEPGPWNMYLLQVD</sequence>
<evidence type="ECO:0000313" key="1">
    <source>
        <dbReference type="EMBL" id="KAF2123377.1"/>
    </source>
</evidence>
<dbReference type="EMBL" id="ML977528">
    <property type="protein sequence ID" value="KAF2123377.1"/>
    <property type="molecule type" value="Genomic_DNA"/>
</dbReference>
<dbReference type="AlphaFoldDB" id="A0A6A5ZX81"/>
<dbReference type="OrthoDB" id="3692283at2759"/>
<name>A0A6A5ZX81_9PLEO</name>
<dbReference type="RefSeq" id="XP_033517771.1">
    <property type="nucleotide sequence ID" value="XM_033669322.1"/>
</dbReference>
<accession>A0A6A5ZX81</accession>
<keyword evidence="2" id="KW-1185">Reference proteome</keyword>